<dbReference type="Pfam" id="PF00501">
    <property type="entry name" value="AMP-binding"/>
    <property type="match status" value="1"/>
</dbReference>
<comment type="cofactor">
    <cofactor evidence="1">
        <name>pantetheine 4'-phosphate</name>
        <dbReference type="ChEBI" id="CHEBI:47942"/>
    </cofactor>
</comment>
<feature type="domain" description="Carrier" evidence="5">
    <location>
        <begin position="1306"/>
        <end position="1381"/>
    </location>
</feature>
<dbReference type="CDD" id="cd08953">
    <property type="entry name" value="KR_2_SDR_x"/>
    <property type="match status" value="1"/>
</dbReference>
<evidence type="ECO:0000256" key="4">
    <source>
        <dbReference type="ARBA" id="ARBA00022553"/>
    </source>
</evidence>
<gene>
    <name evidence="6" type="ORF">H1P_50014</name>
</gene>
<evidence type="ECO:0000256" key="2">
    <source>
        <dbReference type="ARBA" id="ARBA00006432"/>
    </source>
</evidence>
<dbReference type="Pfam" id="PF08659">
    <property type="entry name" value="KR"/>
    <property type="match status" value="1"/>
</dbReference>
<dbReference type="GO" id="GO:0006633">
    <property type="term" value="P:fatty acid biosynthetic process"/>
    <property type="evidence" value="ECO:0007669"/>
    <property type="project" value="TreeGrafter"/>
</dbReference>
<dbReference type="InterPro" id="IPR036291">
    <property type="entry name" value="NAD(P)-bd_dom_sf"/>
</dbReference>
<dbReference type="SUPFAM" id="SSF51735">
    <property type="entry name" value="NAD(P)-binding Rossmann-fold domains"/>
    <property type="match status" value="2"/>
</dbReference>
<dbReference type="InterPro" id="IPR057326">
    <property type="entry name" value="KR_dom"/>
</dbReference>
<protein>
    <recommendedName>
        <fullName evidence="5">Carrier domain-containing protein</fullName>
    </recommendedName>
</protein>
<dbReference type="Gene3D" id="1.10.1200.10">
    <property type="entry name" value="ACP-like"/>
    <property type="match status" value="1"/>
</dbReference>
<dbReference type="OrthoDB" id="9765680at2"/>
<proteinExistence type="inferred from homology"/>
<dbReference type="InterPro" id="IPR036736">
    <property type="entry name" value="ACP-like_sf"/>
</dbReference>
<dbReference type="Proteomes" id="UP000320055">
    <property type="component" value="Unassembled WGS sequence"/>
</dbReference>
<dbReference type="Gene3D" id="3.40.50.720">
    <property type="entry name" value="NAD(P)-binding Rossmann-like Domain"/>
    <property type="match status" value="1"/>
</dbReference>
<dbReference type="Gene3D" id="3.30.300.30">
    <property type="match status" value="2"/>
</dbReference>
<name>A0A563VZF6_9CYAN</name>
<accession>A0A563VZF6</accession>
<dbReference type="PANTHER" id="PTHR22754">
    <property type="entry name" value="DISCO-INTERACTING PROTEIN 2 DIP2 -RELATED"/>
    <property type="match status" value="1"/>
</dbReference>
<dbReference type="InterPro" id="IPR045851">
    <property type="entry name" value="AMP-bd_C_sf"/>
</dbReference>
<comment type="similarity">
    <text evidence="2">Belongs to the ATP-dependent AMP-binding enzyme family.</text>
</comment>
<sequence>MYNFLSSQSRLVELKGHSINLNEVETALLGNASVEDCRVLIRTRDNSESELVPYLVSAEPLCPSRLKSSLQEILLSELLPKIYIPVSRMPLTAEGQVDEAALMSVEAIAPELIEQWSTKLQRLSGVAEVAVQVRDRAESPNLLHISDLIPDWKAVGSGIIEKSIACGEKNPSQGQVSGKLAISYGEPLQNKDQIPPTLPNALHQAALNSPDKGVIYVQPNDDAVFQTYPELLEQAQRILAGFRKLGLKPQDKVIFQLPNNQDFIATFWGCLLGGFVPVPLSVASTYQEANSAIKKLHNAWQMLDRPVIVTSKDLELDIAAVPNLTNGGSFEIATVETLQNNQSDENWHESQPEDLALLLLTSGSTGLPKAVMLSHSLILYRAACSSQRHKMNRDSVSLNWLPLDHVSGIAQFHVRDIYLGCQQVHAPTDMFVQNPLKWLDLIDRYRVNISWAPNFAYGLVNDRAREIIDGDWDLSSMQIFLNAGEAIAPQTAHSFMELLTPHKLPSEAMNPAWGMSETAGAVVFSDRYSLDSASEDSQFVETGSPSPDFSIRIVDEQDQVVNEEVIGALQIKGTVVTSGYYQNPQANQTAFTADGWFNTGDLGLIRDGRLTVTGRKKDVIIINGFNYYCHEIEAIVEEIEEIEVSYTAACGFRTANSTTDRLAIFFHTANSEAKQLLEVLNKIRGSIVQKVGVNPTYLIPVEKEAIPKTGIGKIQRSQLKQRLEAGEFDPILKQIDILSSNTNTLPDWFYRQSWQRQEIERFKNIQSWQNTSLIFLDKLGLGSSLGQELSKINQPWIGIEIGTSFARISPNHYQIDPQNPDHYRQLWSSFQADNIQIDRIVHLWAYETYQGEAYSLEDLENAQNKGIYSLLSLVQTLEQNQNSEQPLRLLTISSHTQSIATDEKIAYEKSPLLGISKTIPQELPWLHCTHIDLSLDPVEVNARHILRELCASLVESEVAYRDGKRLVTCLEKADLSLEKSQDLPFKHGRMYLITGGLGKFGSAIAQYLLQYHQAKLLLVGRTSLPERNTWSSHKKRSTKLAEKIKTYSKLEQLGGEVTYQAVDICDFPKLQQIVNQTKSNWQCELEGIINLAGIYQERLLIEETPDSLAQILRPQVIGASMLPQLLPEKSNGLLISFASVNGFFGDYKVGALAAASSFLKSFSAYQHNQKGLQSYCFAWSMWDEVGISRGYQPKKQLRDRGYHSIQTQQGLYSLIAALHHNPSSLLIGLDGNNPRLRNYLKTKSPQAQKLRAYIVPQVAPIPVSQLQEIEVKDDFGVSSTCEFIQVKEIPTITNEQTVKERKEIVLPRNDLERQITRIWQEVLDNPSIGIYDNFFELGGHSLLATQVISRSRQTFKVELPLQSLFETSTIAGFAQTLIKHEPQPGMVSKIAQLRETISSMSAEEIKTALLNKRGDNQLKTGQ</sequence>
<dbReference type="InterPro" id="IPR049490">
    <property type="entry name" value="C883_1060-like_KR_N"/>
</dbReference>
<dbReference type="SMART" id="SM00822">
    <property type="entry name" value="PKS_KR"/>
    <property type="match status" value="1"/>
</dbReference>
<dbReference type="PROSITE" id="PS00455">
    <property type="entry name" value="AMP_BINDING"/>
    <property type="match status" value="1"/>
</dbReference>
<dbReference type="GO" id="GO:0070566">
    <property type="term" value="F:adenylyltransferase activity"/>
    <property type="evidence" value="ECO:0007669"/>
    <property type="project" value="TreeGrafter"/>
</dbReference>
<reference evidence="6 7" key="1">
    <citation type="submission" date="2019-01" db="EMBL/GenBank/DDBJ databases">
        <authorList>
            <person name="Brito A."/>
        </authorList>
    </citation>
    <scope>NUCLEOTIDE SEQUENCE [LARGE SCALE GENOMIC DNA]</scope>
    <source>
        <strain evidence="6">1</strain>
    </source>
</reference>
<dbReference type="PROSITE" id="PS50075">
    <property type="entry name" value="CARRIER"/>
    <property type="match status" value="1"/>
</dbReference>
<dbReference type="FunFam" id="1.10.1200.10:FF:000005">
    <property type="entry name" value="Nonribosomal peptide synthetase 1"/>
    <property type="match status" value="1"/>
</dbReference>
<dbReference type="InterPro" id="IPR000873">
    <property type="entry name" value="AMP-dep_synth/lig_dom"/>
</dbReference>
<dbReference type="InterPro" id="IPR020845">
    <property type="entry name" value="AMP-binding_CS"/>
</dbReference>
<dbReference type="InterPro" id="IPR009081">
    <property type="entry name" value="PP-bd_ACP"/>
</dbReference>
<evidence type="ECO:0000259" key="5">
    <source>
        <dbReference type="PROSITE" id="PS50075"/>
    </source>
</evidence>
<keyword evidence="3" id="KW-0596">Phosphopantetheine</keyword>
<dbReference type="Pfam" id="PF21394">
    <property type="entry name" value="Beta-ketacyl_N"/>
    <property type="match status" value="1"/>
</dbReference>
<dbReference type="RefSeq" id="WP_144863264.1">
    <property type="nucleotide sequence ID" value="NZ_LR213769.1"/>
</dbReference>
<dbReference type="EMBL" id="CAACVJ010000445">
    <property type="protein sequence ID" value="VEP16809.1"/>
    <property type="molecule type" value="Genomic_DNA"/>
</dbReference>
<organism evidence="6 7">
    <name type="scientific">Hyella patelloides LEGE 07179</name>
    <dbReference type="NCBI Taxonomy" id="945734"/>
    <lineage>
        <taxon>Bacteria</taxon>
        <taxon>Bacillati</taxon>
        <taxon>Cyanobacteriota</taxon>
        <taxon>Cyanophyceae</taxon>
        <taxon>Pleurocapsales</taxon>
        <taxon>Hyellaceae</taxon>
        <taxon>Hyella</taxon>
    </lineage>
</organism>
<dbReference type="InterPro" id="IPR042099">
    <property type="entry name" value="ANL_N_sf"/>
</dbReference>
<dbReference type="SUPFAM" id="SSF56801">
    <property type="entry name" value="Acetyl-CoA synthetase-like"/>
    <property type="match status" value="2"/>
</dbReference>
<dbReference type="InterPro" id="IPR013968">
    <property type="entry name" value="PKS_KR"/>
</dbReference>
<evidence type="ECO:0000313" key="6">
    <source>
        <dbReference type="EMBL" id="VEP16809.1"/>
    </source>
</evidence>
<keyword evidence="4" id="KW-0597">Phosphoprotein</keyword>
<dbReference type="PANTHER" id="PTHR22754:SF32">
    <property type="entry name" value="DISCO-INTERACTING PROTEIN 2"/>
    <property type="match status" value="1"/>
</dbReference>
<evidence type="ECO:0000313" key="7">
    <source>
        <dbReference type="Proteomes" id="UP000320055"/>
    </source>
</evidence>
<dbReference type="Gene3D" id="3.40.50.12780">
    <property type="entry name" value="N-terminal domain of ligase-like"/>
    <property type="match status" value="1"/>
</dbReference>
<dbReference type="CDD" id="cd05906">
    <property type="entry name" value="A_NRPS_TubE_like"/>
    <property type="match status" value="1"/>
</dbReference>
<dbReference type="SUPFAM" id="SSF47336">
    <property type="entry name" value="ACP-like"/>
    <property type="match status" value="1"/>
</dbReference>
<dbReference type="GO" id="GO:0005886">
    <property type="term" value="C:plasma membrane"/>
    <property type="evidence" value="ECO:0007669"/>
    <property type="project" value="TreeGrafter"/>
</dbReference>
<evidence type="ECO:0000256" key="1">
    <source>
        <dbReference type="ARBA" id="ARBA00001957"/>
    </source>
</evidence>
<evidence type="ECO:0000256" key="3">
    <source>
        <dbReference type="ARBA" id="ARBA00022450"/>
    </source>
</evidence>
<keyword evidence="7" id="KW-1185">Reference proteome</keyword>
<dbReference type="Pfam" id="PF00550">
    <property type="entry name" value="PP-binding"/>
    <property type="match status" value="1"/>
</dbReference>